<evidence type="ECO:0000313" key="4">
    <source>
        <dbReference type="Proteomes" id="UP000248857"/>
    </source>
</evidence>
<dbReference type="InterPro" id="IPR051688">
    <property type="entry name" value="USP_A"/>
</dbReference>
<feature type="domain" description="UspA" evidence="2">
    <location>
        <begin position="164"/>
        <end position="286"/>
    </location>
</feature>
<dbReference type="PRINTS" id="PR01438">
    <property type="entry name" value="UNVRSLSTRESS"/>
</dbReference>
<accession>A0A2W1JY69</accession>
<dbReference type="Pfam" id="PF00582">
    <property type="entry name" value="Usp"/>
    <property type="match status" value="2"/>
</dbReference>
<dbReference type="InterPro" id="IPR006015">
    <property type="entry name" value="Universal_stress_UspA"/>
</dbReference>
<dbReference type="InterPro" id="IPR006016">
    <property type="entry name" value="UspA"/>
</dbReference>
<name>A0A2W1JY69_9CYAN</name>
<proteinExistence type="inferred from homology"/>
<feature type="domain" description="UspA" evidence="2">
    <location>
        <begin position="1"/>
        <end position="158"/>
    </location>
</feature>
<evidence type="ECO:0000256" key="1">
    <source>
        <dbReference type="ARBA" id="ARBA00008791"/>
    </source>
</evidence>
<organism evidence="3 4">
    <name type="scientific">Acaryochloris thomasi RCC1774</name>
    <dbReference type="NCBI Taxonomy" id="1764569"/>
    <lineage>
        <taxon>Bacteria</taxon>
        <taxon>Bacillati</taxon>
        <taxon>Cyanobacteriota</taxon>
        <taxon>Cyanophyceae</taxon>
        <taxon>Acaryochloridales</taxon>
        <taxon>Acaryochloridaceae</taxon>
        <taxon>Acaryochloris</taxon>
        <taxon>Acaryochloris thomasi</taxon>
    </lineage>
</organism>
<dbReference type="EMBL" id="PQWO01000001">
    <property type="protein sequence ID" value="PZD75215.1"/>
    <property type="molecule type" value="Genomic_DNA"/>
</dbReference>
<sequence>MKHILLCTDGSEFSDSSYRYAAWFAPRLEAEIEVLNVSDVRSQKMANQNLSGAIGINASQELLNKFVELEYERSKIKQQKSQLILENAEASLAELGIPEVTLTHQTGYFVDSLHECEQHSDLLILGQRGEGAGFNSEHLGSKIERVIRSINTPCLVTPQNYRPIRRLVLAYDGGQSCQNALQFLVNSSAFNDLELHIVIAAKQADDPQAKAHLQEAEAQARSGSFTPIARILVGHPEQEIMSYIEQQQMDLLIMGAYGHSRIRSLIIGSTTAYLLRESDIPVLLFRH</sequence>
<keyword evidence="4" id="KW-1185">Reference proteome</keyword>
<evidence type="ECO:0000313" key="3">
    <source>
        <dbReference type="EMBL" id="PZD75215.1"/>
    </source>
</evidence>
<comment type="caution">
    <text evidence="3">The sequence shown here is derived from an EMBL/GenBank/DDBJ whole genome shotgun (WGS) entry which is preliminary data.</text>
</comment>
<comment type="similarity">
    <text evidence="1">Belongs to the universal stress protein A family.</text>
</comment>
<dbReference type="Proteomes" id="UP000248857">
    <property type="component" value="Unassembled WGS sequence"/>
</dbReference>
<dbReference type="OrthoDB" id="9777884at2"/>
<dbReference type="AlphaFoldDB" id="A0A2W1JY69"/>
<dbReference type="RefSeq" id="WP_110984236.1">
    <property type="nucleotide sequence ID" value="NZ_CAWNWM010000001.1"/>
</dbReference>
<reference evidence="3 4" key="1">
    <citation type="journal article" date="2018" name="Sci. Rep.">
        <title>A novel species of the marine cyanobacterium Acaryochloris with a unique pigment content and lifestyle.</title>
        <authorList>
            <person name="Partensky F."/>
            <person name="Six C."/>
            <person name="Ratin M."/>
            <person name="Garczarek L."/>
            <person name="Vaulot D."/>
            <person name="Probert I."/>
            <person name="Calteau A."/>
            <person name="Gourvil P."/>
            <person name="Marie D."/>
            <person name="Grebert T."/>
            <person name="Bouchier C."/>
            <person name="Le Panse S."/>
            <person name="Gachenot M."/>
            <person name="Rodriguez F."/>
            <person name="Garrido J.L."/>
        </authorList>
    </citation>
    <scope>NUCLEOTIDE SEQUENCE [LARGE SCALE GENOMIC DNA]</scope>
    <source>
        <strain evidence="3 4">RCC1774</strain>
    </source>
</reference>
<dbReference type="SUPFAM" id="SSF52402">
    <property type="entry name" value="Adenine nucleotide alpha hydrolases-like"/>
    <property type="match status" value="2"/>
</dbReference>
<dbReference type="CDD" id="cd00293">
    <property type="entry name" value="USP-like"/>
    <property type="match status" value="2"/>
</dbReference>
<dbReference type="Gene3D" id="3.40.50.12370">
    <property type="match status" value="1"/>
</dbReference>
<protein>
    <recommendedName>
        <fullName evidence="2">UspA domain-containing protein</fullName>
    </recommendedName>
</protein>
<dbReference type="PANTHER" id="PTHR43010:SF1">
    <property type="entry name" value="USPA DOMAIN-CONTAINING PROTEIN"/>
    <property type="match status" value="1"/>
</dbReference>
<gene>
    <name evidence="3" type="ORF">C1752_00254</name>
</gene>
<evidence type="ECO:0000259" key="2">
    <source>
        <dbReference type="Pfam" id="PF00582"/>
    </source>
</evidence>
<dbReference type="PANTHER" id="PTHR43010">
    <property type="entry name" value="UNIVERSAL STRESS PROTEIN SLR1230"/>
    <property type="match status" value="1"/>
</dbReference>